<evidence type="ECO:0000256" key="1">
    <source>
        <dbReference type="ARBA" id="ARBA00038494"/>
    </source>
</evidence>
<dbReference type="Gene3D" id="3.90.550.10">
    <property type="entry name" value="Spore Coat Polysaccharide Biosynthesis Protein SpsA, Chain A"/>
    <property type="match status" value="1"/>
</dbReference>
<dbReference type="Pfam" id="PF00535">
    <property type="entry name" value="Glycos_transf_2"/>
    <property type="match status" value="1"/>
</dbReference>
<keyword evidence="3" id="KW-0328">Glycosyltransferase</keyword>
<reference evidence="4" key="1">
    <citation type="journal article" date="2019" name="Int. J. Syst. Evol. Microbiol.">
        <title>The Global Catalogue of Microorganisms (GCM) 10K type strain sequencing project: providing services to taxonomists for standard genome sequencing and annotation.</title>
        <authorList>
            <consortium name="The Broad Institute Genomics Platform"/>
            <consortium name="The Broad Institute Genome Sequencing Center for Infectious Disease"/>
            <person name="Wu L."/>
            <person name="Ma J."/>
        </authorList>
    </citation>
    <scope>NUCLEOTIDE SEQUENCE [LARGE SCALE GENOMIC DNA]</scope>
    <source>
        <strain evidence="4">JCM 31319</strain>
    </source>
</reference>
<dbReference type="SUPFAM" id="SSF53448">
    <property type="entry name" value="Nucleotide-diphospho-sugar transferases"/>
    <property type="match status" value="1"/>
</dbReference>
<keyword evidence="3" id="KW-0808">Transferase</keyword>
<protein>
    <submittedName>
        <fullName evidence="3">Glycosyltransferase</fullName>
        <ecNumber evidence="3">2.4.-.-</ecNumber>
    </submittedName>
</protein>
<keyword evidence="4" id="KW-1185">Reference proteome</keyword>
<dbReference type="Proteomes" id="UP001597094">
    <property type="component" value="Unassembled WGS sequence"/>
</dbReference>
<comment type="similarity">
    <text evidence="1">Belongs to the glycosyltransferase 2 family. WaaE/KdtX subfamily.</text>
</comment>
<dbReference type="GO" id="GO:0016757">
    <property type="term" value="F:glycosyltransferase activity"/>
    <property type="evidence" value="ECO:0007669"/>
    <property type="project" value="UniProtKB-KW"/>
</dbReference>
<dbReference type="CDD" id="cd02511">
    <property type="entry name" value="Beta4Glucosyltransferase"/>
    <property type="match status" value="1"/>
</dbReference>
<proteinExistence type="inferred from homology"/>
<dbReference type="RefSeq" id="WP_377524057.1">
    <property type="nucleotide sequence ID" value="NZ_JBHTLD010000036.1"/>
</dbReference>
<accession>A0ABW3SPK4</accession>
<evidence type="ECO:0000259" key="2">
    <source>
        <dbReference type="Pfam" id="PF00535"/>
    </source>
</evidence>
<name>A0ABW3SPK4_9BACT</name>
<dbReference type="InterPro" id="IPR001173">
    <property type="entry name" value="Glyco_trans_2-like"/>
</dbReference>
<dbReference type="PANTHER" id="PTHR43630:SF2">
    <property type="entry name" value="GLYCOSYLTRANSFERASE"/>
    <property type="match status" value="1"/>
</dbReference>
<dbReference type="EMBL" id="JBHTLD010000036">
    <property type="protein sequence ID" value="MFD1185787.1"/>
    <property type="molecule type" value="Genomic_DNA"/>
</dbReference>
<sequence length="410" mass="45866">MSNSVSVTILTKNSQKHLFACLSALQGFSEIIVLDNGSTDSSLSIARKFPNVKVIESPFIGFGPLKNLAAKHAANAWILSIDSDEVLSEELREELLHLDLTDTKMAYSIKRNNYYRNKLIKACGWDNDYVLRLYHKGATGFADLQVHEYVRTEGLRVQRLTGILHHYSYDSISQLIAKSDKYTSLFATENRFLKKSSPFKSYYKGAFSFFRNYILQRGFLYGYEGLTISFTNAANSFYKYMKLYEANQTLQISLIILKGNKPVELAALKYSLAQLNEAPNEAFLTGTGLAAEEFVVKIKHAHILVHQALTTKPKDQAQELQEAINLANGEYIVLMNSDVAPAPDLIKDCKLKAKKGTYSSFESNHASYAIAFWKSDLQSFNFSNSSFLAGTSIQDSLAALLSANGLKKNN</sequence>
<feature type="domain" description="Glycosyltransferase 2-like" evidence="2">
    <location>
        <begin position="6"/>
        <end position="101"/>
    </location>
</feature>
<dbReference type="EC" id="2.4.-.-" evidence="3"/>
<comment type="caution">
    <text evidence="3">The sequence shown here is derived from an EMBL/GenBank/DDBJ whole genome shotgun (WGS) entry which is preliminary data.</text>
</comment>
<evidence type="ECO:0000313" key="3">
    <source>
        <dbReference type="EMBL" id="MFD1185787.1"/>
    </source>
</evidence>
<evidence type="ECO:0000313" key="4">
    <source>
        <dbReference type="Proteomes" id="UP001597094"/>
    </source>
</evidence>
<gene>
    <name evidence="3" type="ORF">ACFQ2O_06175</name>
</gene>
<dbReference type="PANTHER" id="PTHR43630">
    <property type="entry name" value="POLY-BETA-1,6-N-ACETYL-D-GLUCOSAMINE SYNTHASE"/>
    <property type="match status" value="1"/>
</dbReference>
<dbReference type="InterPro" id="IPR029044">
    <property type="entry name" value="Nucleotide-diphossugar_trans"/>
</dbReference>
<organism evidence="3 4">
    <name type="scientific">Pontibacter rugosus</name>
    <dbReference type="NCBI Taxonomy" id="1745966"/>
    <lineage>
        <taxon>Bacteria</taxon>
        <taxon>Pseudomonadati</taxon>
        <taxon>Bacteroidota</taxon>
        <taxon>Cytophagia</taxon>
        <taxon>Cytophagales</taxon>
        <taxon>Hymenobacteraceae</taxon>
        <taxon>Pontibacter</taxon>
    </lineage>
</organism>